<dbReference type="InterPro" id="IPR003018">
    <property type="entry name" value="GAF"/>
</dbReference>
<keyword evidence="2 6" id="KW-0418">Kinase</keyword>
<dbReference type="Pfam" id="PF07730">
    <property type="entry name" value="HisKA_3"/>
    <property type="match status" value="1"/>
</dbReference>
<dbReference type="Gene3D" id="3.30.450.40">
    <property type="match status" value="2"/>
</dbReference>
<dbReference type="STRING" id="1073574.GOARA_063_01150"/>
<evidence type="ECO:0000259" key="4">
    <source>
        <dbReference type="SMART" id="SM00065"/>
    </source>
</evidence>
<keyword evidence="7" id="KW-1185">Reference proteome</keyword>
<proteinExistence type="predicted"/>
<dbReference type="SMART" id="SM00065">
    <property type="entry name" value="GAF"/>
    <property type="match status" value="2"/>
</dbReference>
<evidence type="ECO:0000313" key="6">
    <source>
        <dbReference type="EMBL" id="GAB10916.1"/>
    </source>
</evidence>
<accession>G7H4Z1</accession>
<dbReference type="EMBL" id="BAEE01000063">
    <property type="protein sequence ID" value="GAB10916.1"/>
    <property type="molecule type" value="Genomic_DNA"/>
</dbReference>
<dbReference type="InterPro" id="IPR036890">
    <property type="entry name" value="HATPase_C_sf"/>
</dbReference>
<dbReference type="InterPro" id="IPR050482">
    <property type="entry name" value="Sensor_HK_TwoCompSys"/>
</dbReference>
<dbReference type="GO" id="GO:0046983">
    <property type="term" value="F:protein dimerization activity"/>
    <property type="evidence" value="ECO:0007669"/>
    <property type="project" value="InterPro"/>
</dbReference>
<dbReference type="SMART" id="SM00387">
    <property type="entry name" value="HATPase_c"/>
    <property type="match status" value="1"/>
</dbReference>
<dbReference type="Gene3D" id="1.20.5.1930">
    <property type="match status" value="1"/>
</dbReference>
<dbReference type="InterPro" id="IPR003594">
    <property type="entry name" value="HATPase_dom"/>
</dbReference>
<feature type="domain" description="Histidine kinase/HSP90-like ATPase" evidence="5">
    <location>
        <begin position="464"/>
        <end position="557"/>
    </location>
</feature>
<dbReference type="RefSeq" id="WP_007322991.1">
    <property type="nucleotide sequence ID" value="NZ_BAEE01000063.1"/>
</dbReference>
<organism evidence="6 7">
    <name type="scientific">Gordonia araii NBRC 100433</name>
    <dbReference type="NCBI Taxonomy" id="1073574"/>
    <lineage>
        <taxon>Bacteria</taxon>
        <taxon>Bacillati</taxon>
        <taxon>Actinomycetota</taxon>
        <taxon>Actinomycetes</taxon>
        <taxon>Mycobacteriales</taxon>
        <taxon>Gordoniaceae</taxon>
        <taxon>Gordonia</taxon>
    </lineage>
</organism>
<dbReference type="OrthoDB" id="5241249at2"/>
<name>G7H4Z1_9ACTN</name>
<sequence>MEIPAAPTALGNLHATLDTLARHSLRPDKARDLLESVLVVSQGLDLDAALQRIVDVAARVLDAKYVALGVRASDGGLREFVYTGITPEVRATMGSLPRGRGVLGVLINDPHVLRINDLSQHPASVGFPPNHPPMRSFLGAPILIRGEVFGSIYLTEKRTAPTFSAVDESLIGVLAVAAGIAIDNARGFERARTRHTWMELIARRGAEPLAGVSLVANLNNISADVAEITGARAVYVYQTEDSAATLRANSGWPGAVDAVRFGEAITETAEMRVLPDSEVAGWGDRDGGWLTIVPLVRGPWVYGAIVIHQDSRPDWEAEERSGLAGVAEIASLAIAYAERREMGRRLEMLEDRHRIARDLHDHVIQRLFAMGLTLQALAVAGHGDDAAPISDEKQQERLTQVLSDLDGTIAQIRTSIFDLQTADPTRTPTLRRRVLAVVGQVSGHAEVTPMVRFDGPVDTVVIPELASHVDAVVREGLSNALRHSGADRIELRVVAEPRAGELIVEITDDGRGINPGTRRSGLENLRMRAAEWEGEFAVGPGLSGRGTRLLWQVPLVERKGPDVQG</sequence>
<dbReference type="Pfam" id="PF02518">
    <property type="entry name" value="HATPase_c"/>
    <property type="match status" value="1"/>
</dbReference>
<evidence type="ECO:0000256" key="1">
    <source>
        <dbReference type="ARBA" id="ARBA00022679"/>
    </source>
</evidence>
<keyword evidence="3" id="KW-0902">Two-component regulatory system</keyword>
<evidence type="ECO:0000256" key="2">
    <source>
        <dbReference type="ARBA" id="ARBA00022777"/>
    </source>
</evidence>
<feature type="domain" description="GAF" evidence="4">
    <location>
        <begin position="213"/>
        <end position="344"/>
    </location>
</feature>
<dbReference type="Gene3D" id="3.30.565.10">
    <property type="entry name" value="Histidine kinase-like ATPase, C-terminal domain"/>
    <property type="match status" value="1"/>
</dbReference>
<dbReference type="PANTHER" id="PTHR24421">
    <property type="entry name" value="NITRATE/NITRITE SENSOR PROTEIN NARX-RELATED"/>
    <property type="match status" value="1"/>
</dbReference>
<dbReference type="Pfam" id="PF01590">
    <property type="entry name" value="GAF"/>
    <property type="match status" value="1"/>
</dbReference>
<dbReference type="GO" id="GO:0000155">
    <property type="term" value="F:phosphorelay sensor kinase activity"/>
    <property type="evidence" value="ECO:0007669"/>
    <property type="project" value="InterPro"/>
</dbReference>
<evidence type="ECO:0000259" key="5">
    <source>
        <dbReference type="SMART" id="SM00387"/>
    </source>
</evidence>
<evidence type="ECO:0000313" key="7">
    <source>
        <dbReference type="Proteomes" id="UP000035088"/>
    </source>
</evidence>
<dbReference type="AlphaFoldDB" id="G7H4Z1"/>
<dbReference type="InterPro" id="IPR011712">
    <property type="entry name" value="Sig_transdc_His_kin_sub3_dim/P"/>
</dbReference>
<dbReference type="PANTHER" id="PTHR24421:SF56">
    <property type="entry name" value="OXYGEN SENSOR HISTIDINE KINASE RESPONSE REGULATOR DOST"/>
    <property type="match status" value="1"/>
</dbReference>
<dbReference type="SUPFAM" id="SSF55874">
    <property type="entry name" value="ATPase domain of HSP90 chaperone/DNA topoisomerase II/histidine kinase"/>
    <property type="match status" value="1"/>
</dbReference>
<reference evidence="6 7" key="1">
    <citation type="submission" date="2011-11" db="EMBL/GenBank/DDBJ databases">
        <title>Whole genome shotgun sequence of Gordonia araii NBRC 100433.</title>
        <authorList>
            <person name="Yoshida Y."/>
            <person name="Hosoyama A."/>
            <person name="Tsuchikane K."/>
            <person name="Katsumata H."/>
            <person name="Yamazaki S."/>
            <person name="Fujita N."/>
        </authorList>
    </citation>
    <scope>NUCLEOTIDE SEQUENCE [LARGE SCALE GENOMIC DNA]</scope>
    <source>
        <strain evidence="6 7">NBRC 100433</strain>
    </source>
</reference>
<evidence type="ECO:0000256" key="3">
    <source>
        <dbReference type="ARBA" id="ARBA00023012"/>
    </source>
</evidence>
<dbReference type="SUPFAM" id="SSF55781">
    <property type="entry name" value="GAF domain-like"/>
    <property type="match status" value="2"/>
</dbReference>
<comment type="caution">
    <text evidence="6">The sequence shown here is derived from an EMBL/GenBank/DDBJ whole genome shotgun (WGS) entry which is preliminary data.</text>
</comment>
<dbReference type="CDD" id="cd16917">
    <property type="entry name" value="HATPase_UhpB-NarQ-NarX-like"/>
    <property type="match status" value="1"/>
</dbReference>
<feature type="domain" description="GAF" evidence="4">
    <location>
        <begin position="45"/>
        <end position="192"/>
    </location>
</feature>
<protein>
    <submittedName>
        <fullName evidence="6">Putative two-component histidine kinase</fullName>
    </submittedName>
</protein>
<keyword evidence="1" id="KW-0808">Transferase</keyword>
<dbReference type="InterPro" id="IPR029016">
    <property type="entry name" value="GAF-like_dom_sf"/>
</dbReference>
<dbReference type="Proteomes" id="UP000035088">
    <property type="component" value="Unassembled WGS sequence"/>
</dbReference>
<gene>
    <name evidence="6" type="ORF">GOARA_063_01150</name>
</gene>
<dbReference type="GO" id="GO:0016020">
    <property type="term" value="C:membrane"/>
    <property type="evidence" value="ECO:0007669"/>
    <property type="project" value="InterPro"/>
</dbReference>